<reference evidence="2 3" key="1">
    <citation type="submission" date="2019-05" db="EMBL/GenBank/DDBJ databases">
        <title>We sequenced the genome of Paenibacillus hemerocallicola KCTC 33185 for further insight into its adaptation and study the phylogeny of Paenibacillus.</title>
        <authorList>
            <person name="Narsing Rao M.P."/>
        </authorList>
    </citation>
    <scope>NUCLEOTIDE SEQUENCE [LARGE SCALE GENOMIC DNA]</scope>
    <source>
        <strain evidence="2 3">KCTC 33185</strain>
    </source>
</reference>
<protein>
    <recommendedName>
        <fullName evidence="4">DUF2269 family protein</fullName>
    </recommendedName>
</protein>
<keyword evidence="1" id="KW-0812">Transmembrane</keyword>
<gene>
    <name evidence="2" type="ORF">FE784_06795</name>
</gene>
<organism evidence="2 3">
    <name type="scientific">Paenibacillus hemerocallicola</name>
    <dbReference type="NCBI Taxonomy" id="1172614"/>
    <lineage>
        <taxon>Bacteria</taxon>
        <taxon>Bacillati</taxon>
        <taxon>Bacillota</taxon>
        <taxon>Bacilli</taxon>
        <taxon>Bacillales</taxon>
        <taxon>Paenibacillaceae</taxon>
        <taxon>Paenibacillus</taxon>
    </lineage>
</organism>
<dbReference type="EMBL" id="VDCQ01000006">
    <property type="protein sequence ID" value="TNJ67243.1"/>
    <property type="molecule type" value="Genomic_DNA"/>
</dbReference>
<keyword evidence="1" id="KW-0472">Membrane</keyword>
<feature type="transmembrane region" description="Helical" evidence="1">
    <location>
        <begin position="6"/>
        <end position="26"/>
    </location>
</feature>
<sequence length="144" mass="14807">MYNALIFLHVTSALLLGTYVLFPLVSGRLTDLSGPAREGFVMMLLNYLRAGHFALIGVLLTGGGMIGLAGTRPSVLWMVTAVALVIVIGGVIGNINKGLKKLLAAGKAGSDIAGHARDIKISGWIAAGAIVAAILIMTNPGLLS</sequence>
<evidence type="ECO:0000256" key="1">
    <source>
        <dbReference type="SAM" id="Phobius"/>
    </source>
</evidence>
<feature type="transmembrane region" description="Helical" evidence="1">
    <location>
        <begin position="47"/>
        <end position="69"/>
    </location>
</feature>
<dbReference type="OrthoDB" id="2886943at2"/>
<evidence type="ECO:0008006" key="4">
    <source>
        <dbReference type="Google" id="ProtNLM"/>
    </source>
</evidence>
<dbReference type="Proteomes" id="UP000307943">
    <property type="component" value="Unassembled WGS sequence"/>
</dbReference>
<feature type="transmembrane region" description="Helical" evidence="1">
    <location>
        <begin position="75"/>
        <end position="95"/>
    </location>
</feature>
<evidence type="ECO:0000313" key="3">
    <source>
        <dbReference type="Proteomes" id="UP000307943"/>
    </source>
</evidence>
<keyword evidence="1" id="KW-1133">Transmembrane helix</keyword>
<name>A0A5C4TDS2_9BACL</name>
<comment type="caution">
    <text evidence="2">The sequence shown here is derived from an EMBL/GenBank/DDBJ whole genome shotgun (WGS) entry which is preliminary data.</text>
</comment>
<dbReference type="RefSeq" id="WP_139601378.1">
    <property type="nucleotide sequence ID" value="NZ_VDCQ01000006.1"/>
</dbReference>
<dbReference type="AlphaFoldDB" id="A0A5C4TDS2"/>
<keyword evidence="3" id="KW-1185">Reference proteome</keyword>
<evidence type="ECO:0000313" key="2">
    <source>
        <dbReference type="EMBL" id="TNJ67243.1"/>
    </source>
</evidence>
<feature type="transmembrane region" description="Helical" evidence="1">
    <location>
        <begin position="124"/>
        <end position="143"/>
    </location>
</feature>
<accession>A0A5C4TDS2</accession>
<proteinExistence type="predicted"/>